<feature type="domain" description="F-box associated beta-propeller type 1" evidence="1">
    <location>
        <begin position="119"/>
        <end position="191"/>
    </location>
</feature>
<evidence type="ECO:0000313" key="3">
    <source>
        <dbReference type="Proteomes" id="UP000712600"/>
    </source>
</evidence>
<feature type="domain" description="F-box associated beta-propeller type 1" evidence="1">
    <location>
        <begin position="10"/>
        <end position="46"/>
    </location>
</feature>
<accession>A0A8S9QZY2</accession>
<reference evidence="2" key="1">
    <citation type="submission" date="2019-12" db="EMBL/GenBank/DDBJ databases">
        <title>Genome sequencing and annotation of Brassica cretica.</title>
        <authorList>
            <person name="Studholme D.J."/>
            <person name="Sarris P."/>
        </authorList>
    </citation>
    <scope>NUCLEOTIDE SEQUENCE</scope>
    <source>
        <strain evidence="2">PFS-109/04</strain>
        <tissue evidence="2">Leaf</tissue>
    </source>
</reference>
<evidence type="ECO:0000313" key="2">
    <source>
        <dbReference type="EMBL" id="KAF3556878.1"/>
    </source>
</evidence>
<name>A0A8S9QZY2_BRACR</name>
<evidence type="ECO:0000259" key="1">
    <source>
        <dbReference type="Pfam" id="PF07734"/>
    </source>
</evidence>
<proteinExistence type="predicted"/>
<dbReference type="InterPro" id="IPR006527">
    <property type="entry name" value="F-box-assoc_dom_typ1"/>
</dbReference>
<gene>
    <name evidence="2" type="ORF">F2Q69_00017471</name>
</gene>
<organism evidence="2 3">
    <name type="scientific">Brassica cretica</name>
    <name type="common">Mustard</name>
    <dbReference type="NCBI Taxonomy" id="69181"/>
    <lineage>
        <taxon>Eukaryota</taxon>
        <taxon>Viridiplantae</taxon>
        <taxon>Streptophyta</taxon>
        <taxon>Embryophyta</taxon>
        <taxon>Tracheophyta</taxon>
        <taxon>Spermatophyta</taxon>
        <taxon>Magnoliopsida</taxon>
        <taxon>eudicotyledons</taxon>
        <taxon>Gunneridae</taxon>
        <taxon>Pentapetalae</taxon>
        <taxon>rosids</taxon>
        <taxon>malvids</taxon>
        <taxon>Brassicales</taxon>
        <taxon>Brassicaceae</taxon>
        <taxon>Brassiceae</taxon>
        <taxon>Brassica</taxon>
    </lineage>
</organism>
<dbReference type="Pfam" id="PF07734">
    <property type="entry name" value="FBA_1"/>
    <property type="match status" value="3"/>
</dbReference>
<dbReference type="EMBL" id="QGKX02000996">
    <property type="protein sequence ID" value="KAF3556878.1"/>
    <property type="molecule type" value="Genomic_DNA"/>
</dbReference>
<comment type="caution">
    <text evidence="2">The sequence shown here is derived from an EMBL/GenBank/DDBJ whole genome shotgun (WGS) entry which is preliminary data.</text>
</comment>
<dbReference type="AlphaFoldDB" id="A0A8S9QZY2"/>
<dbReference type="Proteomes" id="UP000712600">
    <property type="component" value="Unassembled WGS sequence"/>
</dbReference>
<sequence length="195" mass="22223">MSVRIPLFSCSGQTRWIKPRISFGSSDRFALGHDNNNINHKILKIYEAIHPVTSFFVCFDFTAESFGPLLPLPPHSYHGLHFVSFSCVRQEQLAVLYHDWQARETIEISVTDTIVLMLSFLIDEERKLALVFVIERDMACGYQTAHVIGQEGYFKSARIREAPDLGKPCYPHERYCAPLLCSSYLPSLVQLNQPG</sequence>
<protein>
    <recommendedName>
        <fullName evidence="1">F-box associated beta-propeller type 1 domain-containing protein</fullName>
    </recommendedName>
</protein>
<feature type="domain" description="F-box associated beta-propeller type 1" evidence="1">
    <location>
        <begin position="53"/>
        <end position="114"/>
    </location>
</feature>